<dbReference type="InterPro" id="IPR050172">
    <property type="entry name" value="SsuD_RutA_monooxygenase"/>
</dbReference>
<dbReference type="OrthoDB" id="4288123at2"/>
<dbReference type="PANTHER" id="PTHR42847:SF8">
    <property type="entry name" value="CONSERVED PROTEIN"/>
    <property type="match status" value="1"/>
</dbReference>
<keyword evidence="7" id="KW-1185">Reference proteome</keyword>
<proteinExistence type="predicted"/>
<evidence type="ECO:0000259" key="5">
    <source>
        <dbReference type="Pfam" id="PF00296"/>
    </source>
</evidence>
<dbReference type="AlphaFoldDB" id="A0A4R5DFP8"/>
<dbReference type="GO" id="GO:0008726">
    <property type="term" value="F:alkanesulfonate monooxygenase activity"/>
    <property type="evidence" value="ECO:0007669"/>
    <property type="project" value="TreeGrafter"/>
</dbReference>
<dbReference type="InterPro" id="IPR011251">
    <property type="entry name" value="Luciferase-like_dom"/>
</dbReference>
<evidence type="ECO:0000256" key="1">
    <source>
        <dbReference type="ARBA" id="ARBA00022630"/>
    </source>
</evidence>
<dbReference type="PANTHER" id="PTHR42847">
    <property type="entry name" value="ALKANESULFONATE MONOOXYGENASE"/>
    <property type="match status" value="1"/>
</dbReference>
<protein>
    <submittedName>
        <fullName evidence="6">TIGR03621 family F420-dependent LLM class oxidoreductase</fullName>
    </submittedName>
</protein>
<dbReference type="InterPro" id="IPR019923">
    <property type="entry name" value="Lucif-like_OxRdtase_MSMEG_2516"/>
</dbReference>
<gene>
    <name evidence="6" type="ORF">E1269_11010</name>
</gene>
<dbReference type="SUPFAM" id="SSF51679">
    <property type="entry name" value="Bacterial luciferase-like"/>
    <property type="match status" value="1"/>
</dbReference>
<dbReference type="InParanoid" id="A0A4R5DFP8"/>
<evidence type="ECO:0000256" key="4">
    <source>
        <dbReference type="ARBA" id="ARBA00023033"/>
    </source>
</evidence>
<evidence type="ECO:0000313" key="7">
    <source>
        <dbReference type="Proteomes" id="UP000294739"/>
    </source>
</evidence>
<evidence type="ECO:0000256" key="3">
    <source>
        <dbReference type="ARBA" id="ARBA00023002"/>
    </source>
</evidence>
<name>A0A4R5DFP8_9ACTN</name>
<feature type="domain" description="Luciferase-like" evidence="5">
    <location>
        <begin position="23"/>
        <end position="268"/>
    </location>
</feature>
<organism evidence="6 7">
    <name type="scientific">Jiangella asiatica</name>
    <dbReference type="NCBI Taxonomy" id="2530372"/>
    <lineage>
        <taxon>Bacteria</taxon>
        <taxon>Bacillati</taxon>
        <taxon>Actinomycetota</taxon>
        <taxon>Actinomycetes</taxon>
        <taxon>Jiangellales</taxon>
        <taxon>Jiangellaceae</taxon>
        <taxon>Jiangella</taxon>
    </lineage>
</organism>
<dbReference type="Gene3D" id="3.20.20.30">
    <property type="entry name" value="Luciferase-like domain"/>
    <property type="match status" value="1"/>
</dbReference>
<dbReference type="Pfam" id="PF00296">
    <property type="entry name" value="Bac_luciferase"/>
    <property type="match status" value="1"/>
</dbReference>
<evidence type="ECO:0000256" key="2">
    <source>
        <dbReference type="ARBA" id="ARBA00022643"/>
    </source>
</evidence>
<accession>A0A4R5DFP8</accession>
<dbReference type="GO" id="GO:0046306">
    <property type="term" value="P:alkanesulfonate catabolic process"/>
    <property type="evidence" value="ECO:0007669"/>
    <property type="project" value="TreeGrafter"/>
</dbReference>
<dbReference type="Proteomes" id="UP000294739">
    <property type="component" value="Unassembled WGS sequence"/>
</dbReference>
<keyword evidence="3" id="KW-0560">Oxidoreductase</keyword>
<keyword evidence="4" id="KW-0503">Monooxygenase</keyword>
<keyword evidence="1" id="KW-0285">Flavoprotein</keyword>
<dbReference type="NCBIfam" id="TIGR03621">
    <property type="entry name" value="F420_MSMEG_2516"/>
    <property type="match status" value="1"/>
</dbReference>
<sequence length="292" mass="32444">MELQRDPATRPFRFGVYMSNVTSRKDLIAKCQRAEDLGYDVIGVADHLDMWAPFPAVMLAAEVTERPKVATTVLNAAFYNPSLLARDVMAAHRLTDERLELGLGTGYMRSEFDACGLAWPAAPQRVDHLERSIAEIRRRFAGPNGIPRPPLWVTGRGDRVLRIAAREAEIIGLTGFAPGNDGHKGDLANADGLAERVAYVRAHLGKRSSRVELNVLVWRVMVTTNRIAAASNLGPARSLTPDELLNVPTVLIGTPMQIGEQLVEFRERFGFSYITVRDYFLDEFAPVIAYLR</sequence>
<comment type="caution">
    <text evidence="6">The sequence shown here is derived from an EMBL/GenBank/DDBJ whole genome shotgun (WGS) entry which is preliminary data.</text>
</comment>
<dbReference type="RefSeq" id="WP_131894331.1">
    <property type="nucleotide sequence ID" value="NZ_SMKZ01000013.1"/>
</dbReference>
<dbReference type="InterPro" id="IPR036661">
    <property type="entry name" value="Luciferase-like_sf"/>
</dbReference>
<keyword evidence="2" id="KW-0288">FMN</keyword>
<reference evidence="6 7" key="1">
    <citation type="submission" date="2019-03" db="EMBL/GenBank/DDBJ databases">
        <title>Draft genome sequences of novel Actinobacteria.</title>
        <authorList>
            <person name="Sahin N."/>
            <person name="Ay H."/>
            <person name="Saygin H."/>
        </authorList>
    </citation>
    <scope>NUCLEOTIDE SEQUENCE [LARGE SCALE GENOMIC DNA]</scope>
    <source>
        <strain evidence="6 7">5K138</strain>
    </source>
</reference>
<dbReference type="EMBL" id="SMKZ01000013">
    <property type="protein sequence ID" value="TDE10604.1"/>
    <property type="molecule type" value="Genomic_DNA"/>
</dbReference>
<evidence type="ECO:0000313" key="6">
    <source>
        <dbReference type="EMBL" id="TDE10604.1"/>
    </source>
</evidence>